<evidence type="ECO:0000313" key="2">
    <source>
        <dbReference type="EMBL" id="WAW10709.1"/>
    </source>
</evidence>
<feature type="domain" description="N-acetyltransferase" evidence="1">
    <location>
        <begin position="3"/>
        <end position="158"/>
    </location>
</feature>
<protein>
    <submittedName>
        <fullName evidence="2">GNAT family N-acetyltransferase</fullName>
    </submittedName>
</protein>
<dbReference type="KEGG" id="ovb:NB640_03370"/>
<dbReference type="CDD" id="cd04301">
    <property type="entry name" value="NAT_SF"/>
    <property type="match status" value="1"/>
</dbReference>
<dbReference type="AlphaFoldDB" id="A0A9E9P376"/>
<dbReference type="EMBL" id="CP098242">
    <property type="protein sequence ID" value="WAW10709.1"/>
    <property type="molecule type" value="Genomic_DNA"/>
</dbReference>
<proteinExistence type="predicted"/>
<dbReference type="Proteomes" id="UP001156215">
    <property type="component" value="Chromosome"/>
</dbReference>
<name>A0A9E9P376_9BURK</name>
<dbReference type="GO" id="GO:0016747">
    <property type="term" value="F:acyltransferase activity, transferring groups other than amino-acyl groups"/>
    <property type="evidence" value="ECO:0007669"/>
    <property type="project" value="InterPro"/>
</dbReference>
<dbReference type="InterPro" id="IPR000182">
    <property type="entry name" value="GNAT_dom"/>
</dbReference>
<reference evidence="2" key="1">
    <citation type="journal article" date="2022" name="Front. Microbiol.">
        <title>New perspectives on an old grouping: The genomic and phenotypic variability of Oxalobacter formigenes and the implications for calcium oxalate stone prevention.</title>
        <authorList>
            <person name="Chmiel J.A."/>
            <person name="Carr C."/>
            <person name="Stuivenberg G.A."/>
            <person name="Venema R."/>
            <person name="Chanyi R.M."/>
            <person name="Al K.F."/>
            <person name="Giguere D."/>
            <person name="Say H."/>
            <person name="Akouris P.P."/>
            <person name="Dominguez Romero S.A."/>
            <person name="Kwong A."/>
            <person name="Tai V."/>
            <person name="Koval S.F."/>
            <person name="Razvi H."/>
            <person name="Bjazevic J."/>
            <person name="Burton J.P."/>
        </authorList>
    </citation>
    <scope>NUCLEOTIDE SEQUENCE</scope>
    <source>
        <strain evidence="2">WoOx3</strain>
    </source>
</reference>
<dbReference type="RefSeq" id="WP_269309749.1">
    <property type="nucleotide sequence ID" value="NZ_CP098242.1"/>
</dbReference>
<sequence length="158" mass="17974">MKVVVREALLDDAQLIADLTRQAWAGKVDARSEGHTETETTVLPDLQHGGGFILMVDDNPAGCVRWLPTDEDGSIWKIHRLGVLPDYRGNSFSEHLLEAIIHHAHEYDISELHMALYPEHERLADFYAIFDFNIAPELEFSLRDSLTPPPVMLRKLFD</sequence>
<organism evidence="2 3">
    <name type="scientific">Oxalobacter vibrioformis</name>
    <dbReference type="NCBI Taxonomy" id="933080"/>
    <lineage>
        <taxon>Bacteria</taxon>
        <taxon>Pseudomonadati</taxon>
        <taxon>Pseudomonadota</taxon>
        <taxon>Betaproteobacteria</taxon>
        <taxon>Burkholderiales</taxon>
        <taxon>Oxalobacteraceae</taxon>
        <taxon>Oxalobacter</taxon>
    </lineage>
</organism>
<dbReference type="SUPFAM" id="SSF55729">
    <property type="entry name" value="Acyl-CoA N-acyltransferases (Nat)"/>
    <property type="match status" value="1"/>
</dbReference>
<gene>
    <name evidence="2" type="ORF">NB640_03370</name>
</gene>
<accession>A0A9E9P376</accession>
<keyword evidence="3" id="KW-1185">Reference proteome</keyword>
<dbReference type="PROSITE" id="PS51186">
    <property type="entry name" value="GNAT"/>
    <property type="match status" value="1"/>
</dbReference>
<evidence type="ECO:0000313" key="3">
    <source>
        <dbReference type="Proteomes" id="UP001156215"/>
    </source>
</evidence>
<dbReference type="InterPro" id="IPR016181">
    <property type="entry name" value="Acyl_CoA_acyltransferase"/>
</dbReference>
<dbReference type="Pfam" id="PF00583">
    <property type="entry name" value="Acetyltransf_1"/>
    <property type="match status" value="1"/>
</dbReference>
<evidence type="ECO:0000259" key="1">
    <source>
        <dbReference type="PROSITE" id="PS51186"/>
    </source>
</evidence>
<dbReference type="Gene3D" id="3.40.630.30">
    <property type="match status" value="1"/>
</dbReference>